<sequence>MSTFPIKSTSISPLRCHGGGDTIPAAPTIQASELPNDLIDVWETDFSGARDCGGAPSRTRIIVQLFPGQDLKMKELDREQQRMVHRRELSFEKWKLARSVGAVFSSQCLREVLTKDGEEAQPCSECQSLLRLHTFQVAIQRGMPTEDNMKRVPKAYQDLEMGALFVQHRGLRELVELEDARSPWLKFAIGCVDRTFTSDTLTGMVKALVIEHNRLRLGKSLKNMSYDAEFSQFCDVLASTSPKAYETFRKQFGGPGLSSQQCARSSTFSSPSANYMVFLLGQNRAKMPRFEPDISAANISRARDVVDKLNYQGPLALSWDDTSLEAALSVYQKTKEACIIVGSVDGPINVKENDDLDELFAKAQLRKSDKVGAA</sequence>
<gene>
    <name evidence="1" type="ORF">R3P38DRAFT_3175276</name>
</gene>
<name>A0AAW0DCD5_9AGAR</name>
<dbReference type="Proteomes" id="UP001362999">
    <property type="component" value="Unassembled WGS sequence"/>
</dbReference>
<evidence type="ECO:0000313" key="1">
    <source>
        <dbReference type="EMBL" id="KAK7049023.1"/>
    </source>
</evidence>
<organism evidence="1 2">
    <name type="scientific">Favolaschia claudopus</name>
    <dbReference type="NCBI Taxonomy" id="2862362"/>
    <lineage>
        <taxon>Eukaryota</taxon>
        <taxon>Fungi</taxon>
        <taxon>Dikarya</taxon>
        <taxon>Basidiomycota</taxon>
        <taxon>Agaricomycotina</taxon>
        <taxon>Agaricomycetes</taxon>
        <taxon>Agaricomycetidae</taxon>
        <taxon>Agaricales</taxon>
        <taxon>Marasmiineae</taxon>
        <taxon>Mycenaceae</taxon>
        <taxon>Favolaschia</taxon>
    </lineage>
</organism>
<evidence type="ECO:0000313" key="2">
    <source>
        <dbReference type="Proteomes" id="UP001362999"/>
    </source>
</evidence>
<reference evidence="1 2" key="1">
    <citation type="journal article" date="2024" name="J Genomics">
        <title>Draft genome sequencing and assembly of Favolaschia claudopus CIRM-BRFM 2984 isolated from oak limbs.</title>
        <authorList>
            <person name="Navarro D."/>
            <person name="Drula E."/>
            <person name="Chaduli D."/>
            <person name="Cazenave R."/>
            <person name="Ahrendt S."/>
            <person name="Wang J."/>
            <person name="Lipzen A."/>
            <person name="Daum C."/>
            <person name="Barry K."/>
            <person name="Grigoriev I.V."/>
            <person name="Favel A."/>
            <person name="Rosso M.N."/>
            <person name="Martin F."/>
        </authorList>
    </citation>
    <scope>NUCLEOTIDE SEQUENCE [LARGE SCALE GENOMIC DNA]</scope>
    <source>
        <strain evidence="1 2">CIRM-BRFM 2984</strain>
    </source>
</reference>
<keyword evidence="2" id="KW-1185">Reference proteome</keyword>
<dbReference type="AlphaFoldDB" id="A0AAW0DCD5"/>
<comment type="caution">
    <text evidence="1">The sequence shown here is derived from an EMBL/GenBank/DDBJ whole genome shotgun (WGS) entry which is preliminary data.</text>
</comment>
<proteinExistence type="predicted"/>
<protein>
    <submittedName>
        <fullName evidence="1">Uncharacterized protein</fullName>
    </submittedName>
</protein>
<accession>A0AAW0DCD5</accession>
<dbReference type="EMBL" id="JAWWNJ010000009">
    <property type="protein sequence ID" value="KAK7049023.1"/>
    <property type="molecule type" value="Genomic_DNA"/>
</dbReference>